<keyword evidence="2" id="KW-1185">Reference proteome</keyword>
<proteinExistence type="predicted"/>
<sequence length="108" mass="10819">MLSRIASFILVLPLLASATILPRQAGGCNTGSIFCCSSLIASDSATALQLEGILDITPPGLTGLIGLGCSPLSILGLGGNSCSTQPVCCTGNTFGLLTFGCTTINLNL</sequence>
<protein>
    <submittedName>
        <fullName evidence="1">Hydrophobin</fullName>
    </submittedName>
</protein>
<dbReference type="Proteomes" id="UP000308600">
    <property type="component" value="Unassembled WGS sequence"/>
</dbReference>
<dbReference type="EMBL" id="ML208417">
    <property type="protein sequence ID" value="TFK66060.1"/>
    <property type="molecule type" value="Genomic_DNA"/>
</dbReference>
<name>A0ACD3AK66_9AGAR</name>
<evidence type="ECO:0000313" key="1">
    <source>
        <dbReference type="EMBL" id="TFK66060.1"/>
    </source>
</evidence>
<organism evidence="1 2">
    <name type="scientific">Pluteus cervinus</name>
    <dbReference type="NCBI Taxonomy" id="181527"/>
    <lineage>
        <taxon>Eukaryota</taxon>
        <taxon>Fungi</taxon>
        <taxon>Dikarya</taxon>
        <taxon>Basidiomycota</taxon>
        <taxon>Agaricomycotina</taxon>
        <taxon>Agaricomycetes</taxon>
        <taxon>Agaricomycetidae</taxon>
        <taxon>Agaricales</taxon>
        <taxon>Pluteineae</taxon>
        <taxon>Pluteaceae</taxon>
        <taxon>Pluteus</taxon>
    </lineage>
</organism>
<accession>A0ACD3AK66</accession>
<gene>
    <name evidence="1" type="ORF">BDN72DRAFT_164350</name>
</gene>
<evidence type="ECO:0000313" key="2">
    <source>
        <dbReference type="Proteomes" id="UP000308600"/>
    </source>
</evidence>
<reference evidence="1 2" key="1">
    <citation type="journal article" date="2019" name="Nat. Ecol. Evol.">
        <title>Megaphylogeny resolves global patterns of mushroom evolution.</title>
        <authorList>
            <person name="Varga T."/>
            <person name="Krizsan K."/>
            <person name="Foldi C."/>
            <person name="Dima B."/>
            <person name="Sanchez-Garcia M."/>
            <person name="Sanchez-Ramirez S."/>
            <person name="Szollosi G.J."/>
            <person name="Szarkandi J.G."/>
            <person name="Papp V."/>
            <person name="Albert L."/>
            <person name="Andreopoulos W."/>
            <person name="Angelini C."/>
            <person name="Antonin V."/>
            <person name="Barry K.W."/>
            <person name="Bougher N.L."/>
            <person name="Buchanan P."/>
            <person name="Buyck B."/>
            <person name="Bense V."/>
            <person name="Catcheside P."/>
            <person name="Chovatia M."/>
            <person name="Cooper J."/>
            <person name="Damon W."/>
            <person name="Desjardin D."/>
            <person name="Finy P."/>
            <person name="Geml J."/>
            <person name="Haridas S."/>
            <person name="Hughes K."/>
            <person name="Justo A."/>
            <person name="Karasinski D."/>
            <person name="Kautmanova I."/>
            <person name="Kiss B."/>
            <person name="Kocsube S."/>
            <person name="Kotiranta H."/>
            <person name="LaButti K.M."/>
            <person name="Lechner B.E."/>
            <person name="Liimatainen K."/>
            <person name="Lipzen A."/>
            <person name="Lukacs Z."/>
            <person name="Mihaltcheva S."/>
            <person name="Morgado L.N."/>
            <person name="Niskanen T."/>
            <person name="Noordeloos M.E."/>
            <person name="Ohm R.A."/>
            <person name="Ortiz-Santana B."/>
            <person name="Ovrebo C."/>
            <person name="Racz N."/>
            <person name="Riley R."/>
            <person name="Savchenko A."/>
            <person name="Shiryaev A."/>
            <person name="Soop K."/>
            <person name="Spirin V."/>
            <person name="Szebenyi C."/>
            <person name="Tomsovsky M."/>
            <person name="Tulloss R.E."/>
            <person name="Uehling J."/>
            <person name="Grigoriev I.V."/>
            <person name="Vagvolgyi C."/>
            <person name="Papp T."/>
            <person name="Martin F.M."/>
            <person name="Miettinen O."/>
            <person name="Hibbett D.S."/>
            <person name="Nagy L.G."/>
        </authorList>
    </citation>
    <scope>NUCLEOTIDE SEQUENCE [LARGE SCALE GENOMIC DNA]</scope>
    <source>
        <strain evidence="1 2">NL-1719</strain>
    </source>
</reference>